<dbReference type="PROSITE" id="PS51257">
    <property type="entry name" value="PROKAR_LIPOPROTEIN"/>
    <property type="match status" value="1"/>
</dbReference>
<organism evidence="2 3">
    <name type="scientific">Alteromonas halophila</name>
    <dbReference type="NCBI Taxonomy" id="516698"/>
    <lineage>
        <taxon>Bacteria</taxon>
        <taxon>Pseudomonadati</taxon>
        <taxon>Pseudomonadota</taxon>
        <taxon>Gammaproteobacteria</taxon>
        <taxon>Alteromonadales</taxon>
        <taxon>Alteromonadaceae</taxon>
        <taxon>Alteromonas/Salinimonas group</taxon>
        <taxon>Alteromonas</taxon>
    </lineage>
</organism>
<comment type="caution">
    <text evidence="2">The sequence shown here is derived from an EMBL/GenBank/DDBJ whole genome shotgun (WGS) entry which is preliminary data.</text>
</comment>
<dbReference type="RefSeq" id="WP_189405333.1">
    <property type="nucleotide sequence ID" value="NZ_BMXP01000003.1"/>
</dbReference>
<keyword evidence="3" id="KW-1185">Reference proteome</keyword>
<feature type="chain" id="PRO_5037196950" evidence="1">
    <location>
        <begin position="21"/>
        <end position="132"/>
    </location>
</feature>
<dbReference type="AlphaFoldDB" id="A0A918MXZ3"/>
<evidence type="ECO:0000313" key="2">
    <source>
        <dbReference type="EMBL" id="GGW83880.1"/>
    </source>
</evidence>
<reference evidence="2" key="2">
    <citation type="submission" date="2020-09" db="EMBL/GenBank/DDBJ databases">
        <authorList>
            <person name="Sun Q."/>
            <person name="Kim S."/>
        </authorList>
    </citation>
    <scope>NUCLEOTIDE SEQUENCE</scope>
    <source>
        <strain evidence="2">KCTC 22164</strain>
    </source>
</reference>
<evidence type="ECO:0000313" key="3">
    <source>
        <dbReference type="Proteomes" id="UP000631300"/>
    </source>
</evidence>
<evidence type="ECO:0000256" key="1">
    <source>
        <dbReference type="SAM" id="SignalP"/>
    </source>
</evidence>
<gene>
    <name evidence="2" type="ORF">GCM10007391_16860</name>
</gene>
<sequence>MPVIRVVLIALLLSACSSLPSDQEVDEANYGSAPSEYELIVKAYYQMTVNEPGTTKYNAIHKPVRYWLANKMGDTYYGYLVCATVNTKNLLGKYSGFRHDALLIHNDHVVKYVKGGDWWGEQLCPNPSSNAQ</sequence>
<protein>
    <submittedName>
        <fullName evidence="2">Uncharacterized protein</fullName>
    </submittedName>
</protein>
<accession>A0A918MXZ3</accession>
<proteinExistence type="predicted"/>
<feature type="signal peptide" evidence="1">
    <location>
        <begin position="1"/>
        <end position="20"/>
    </location>
</feature>
<dbReference type="Proteomes" id="UP000631300">
    <property type="component" value="Unassembled WGS sequence"/>
</dbReference>
<reference evidence="2" key="1">
    <citation type="journal article" date="2014" name="Int. J. Syst. Evol. Microbiol.">
        <title>Complete genome sequence of Corynebacterium casei LMG S-19264T (=DSM 44701T), isolated from a smear-ripened cheese.</title>
        <authorList>
            <consortium name="US DOE Joint Genome Institute (JGI-PGF)"/>
            <person name="Walter F."/>
            <person name="Albersmeier A."/>
            <person name="Kalinowski J."/>
            <person name="Ruckert C."/>
        </authorList>
    </citation>
    <scope>NUCLEOTIDE SEQUENCE</scope>
    <source>
        <strain evidence="2">KCTC 22164</strain>
    </source>
</reference>
<name>A0A918MXZ3_9ALTE</name>
<keyword evidence="1" id="KW-0732">Signal</keyword>
<dbReference type="EMBL" id="BMXP01000003">
    <property type="protein sequence ID" value="GGW83880.1"/>
    <property type="molecule type" value="Genomic_DNA"/>
</dbReference>